<name>A0A401ZXM9_9CHLR</name>
<comment type="similarity">
    <text evidence="1">Belongs to the universal stress protein A family.</text>
</comment>
<protein>
    <submittedName>
        <fullName evidence="6">Universal stress protein UspA</fullName>
    </submittedName>
</protein>
<reference evidence="7" key="1">
    <citation type="submission" date="2018-12" db="EMBL/GenBank/DDBJ databases">
        <title>Tengunoibacter tsumagoiensis gen. nov., sp. nov., Dictyobacter kobayashii sp. nov., D. alpinus sp. nov., and D. joshuensis sp. nov. and description of Dictyobacteraceae fam. nov. within the order Ktedonobacterales isolated from Tengu-no-mugimeshi.</title>
        <authorList>
            <person name="Wang C.M."/>
            <person name="Zheng Y."/>
            <person name="Sakai Y."/>
            <person name="Toyoda A."/>
            <person name="Minakuchi Y."/>
            <person name="Abe K."/>
            <person name="Yokota A."/>
            <person name="Yabe S."/>
        </authorList>
    </citation>
    <scope>NUCLEOTIDE SEQUENCE [LARGE SCALE GENOMIC DNA]</scope>
    <source>
        <strain evidence="7">Uno3</strain>
    </source>
</reference>
<gene>
    <name evidence="6" type="ORF">KTT_14770</name>
</gene>
<dbReference type="GO" id="GO:0005524">
    <property type="term" value="F:ATP binding"/>
    <property type="evidence" value="ECO:0007669"/>
    <property type="project" value="UniProtKB-KW"/>
</dbReference>
<keyword evidence="2" id="KW-0547">Nucleotide-binding</keyword>
<feature type="domain" description="UspA" evidence="5">
    <location>
        <begin position="166"/>
        <end position="323"/>
    </location>
</feature>
<dbReference type="SUPFAM" id="SSF52402">
    <property type="entry name" value="Adenine nucleotide alpha hydrolases-like"/>
    <property type="match status" value="2"/>
</dbReference>
<dbReference type="AlphaFoldDB" id="A0A401ZXM9"/>
<evidence type="ECO:0000256" key="1">
    <source>
        <dbReference type="ARBA" id="ARBA00008791"/>
    </source>
</evidence>
<dbReference type="PANTHER" id="PTHR46268:SF27">
    <property type="entry name" value="UNIVERSAL STRESS PROTEIN RV2623"/>
    <property type="match status" value="1"/>
</dbReference>
<evidence type="ECO:0000256" key="3">
    <source>
        <dbReference type="ARBA" id="ARBA00022840"/>
    </source>
</evidence>
<dbReference type="InterPro" id="IPR006015">
    <property type="entry name" value="Universal_stress_UspA"/>
</dbReference>
<keyword evidence="3" id="KW-0067">ATP-binding</keyword>
<dbReference type="PRINTS" id="PR01438">
    <property type="entry name" value="UNVRSLSTRESS"/>
</dbReference>
<dbReference type="Proteomes" id="UP000287352">
    <property type="component" value="Unassembled WGS sequence"/>
</dbReference>
<dbReference type="InterPro" id="IPR006016">
    <property type="entry name" value="UspA"/>
</dbReference>
<evidence type="ECO:0000313" key="6">
    <source>
        <dbReference type="EMBL" id="GCE11618.1"/>
    </source>
</evidence>
<sequence>MKEQTNMMQFQKILVPLDGSSLAEEAIPLAVHIARACNAEVYLLRVVPPSSCVPLYPYAPLELAEPMREAAFTKARDYLKQVVTSAHLDALKVHIDVQMGGSAATIIDTARVYGIDLIVMRSHGETGFTRWVMGSTAQQLVRYCPVPVLVIRGTQSQLLPLVHAPRILVALDGSSLSEEAIRPAAQLSAALAQVGQGSIHLTRVVERLITHRQKEKDIVEQQNKACRAEAEAYLHQIKERFSSGELASFGLTVTGSVVTYSDIEDITRRIIEESSCIGDEPGFTGCDIIAMTTHGRHGFQHFLFSSFTEAVFDAAPQPILVVHAAKTDHGSQSSKQKETNKQKKADVVVF</sequence>
<evidence type="ECO:0000256" key="4">
    <source>
        <dbReference type="SAM" id="MobiDB-lite"/>
    </source>
</evidence>
<dbReference type="CDD" id="cd00293">
    <property type="entry name" value="USP-like"/>
    <property type="match status" value="2"/>
</dbReference>
<evidence type="ECO:0000259" key="5">
    <source>
        <dbReference type="Pfam" id="PF00582"/>
    </source>
</evidence>
<organism evidence="6 7">
    <name type="scientific">Tengunoibacter tsumagoiensis</name>
    <dbReference type="NCBI Taxonomy" id="2014871"/>
    <lineage>
        <taxon>Bacteria</taxon>
        <taxon>Bacillati</taxon>
        <taxon>Chloroflexota</taxon>
        <taxon>Ktedonobacteria</taxon>
        <taxon>Ktedonobacterales</taxon>
        <taxon>Dictyobacteraceae</taxon>
        <taxon>Tengunoibacter</taxon>
    </lineage>
</organism>
<evidence type="ECO:0000256" key="2">
    <source>
        <dbReference type="ARBA" id="ARBA00022741"/>
    </source>
</evidence>
<dbReference type="OrthoDB" id="9808582at2"/>
<keyword evidence="7" id="KW-1185">Reference proteome</keyword>
<dbReference type="EMBL" id="BIFR01000001">
    <property type="protein sequence ID" value="GCE11618.1"/>
    <property type="molecule type" value="Genomic_DNA"/>
</dbReference>
<evidence type="ECO:0000313" key="7">
    <source>
        <dbReference type="Proteomes" id="UP000287352"/>
    </source>
</evidence>
<proteinExistence type="inferred from homology"/>
<dbReference type="Gene3D" id="3.40.50.620">
    <property type="entry name" value="HUPs"/>
    <property type="match status" value="2"/>
</dbReference>
<dbReference type="Pfam" id="PF00582">
    <property type="entry name" value="Usp"/>
    <property type="match status" value="2"/>
</dbReference>
<feature type="domain" description="UspA" evidence="5">
    <location>
        <begin position="10"/>
        <end position="152"/>
    </location>
</feature>
<dbReference type="RefSeq" id="WP_126579307.1">
    <property type="nucleotide sequence ID" value="NZ_BIFR01000001.1"/>
</dbReference>
<dbReference type="PANTHER" id="PTHR46268">
    <property type="entry name" value="STRESS RESPONSE PROTEIN NHAX"/>
    <property type="match status" value="1"/>
</dbReference>
<dbReference type="InterPro" id="IPR014729">
    <property type="entry name" value="Rossmann-like_a/b/a_fold"/>
</dbReference>
<comment type="caution">
    <text evidence="6">The sequence shown here is derived from an EMBL/GenBank/DDBJ whole genome shotgun (WGS) entry which is preliminary data.</text>
</comment>
<feature type="region of interest" description="Disordered" evidence="4">
    <location>
        <begin position="326"/>
        <end position="350"/>
    </location>
</feature>
<accession>A0A401ZXM9</accession>